<gene>
    <name evidence="1" type="ORF">GUJ93_ZPchr0001g29302</name>
</gene>
<evidence type="ECO:0000313" key="2">
    <source>
        <dbReference type="Proteomes" id="UP000729402"/>
    </source>
</evidence>
<sequence length="163" mass="16514">MPPQLNPAAFPSPVPNLAAANPMVAAAAANPFLAMQLFSQAQQFQNLGFLAAAALQQPQPQPQLQAPFFPGGFPPNVNQFGAYPGQHVGFNGSGAFRPGGVSVGGPQTPRPMMGVSVNGYNSGGGRGSGAGAPRPMLNGGENDRNCSGGEHCSPIAVLCIFNG</sequence>
<accession>A0A8J5SCS4</accession>
<keyword evidence="2" id="KW-1185">Reference proteome</keyword>
<dbReference type="Proteomes" id="UP000729402">
    <property type="component" value="Unassembled WGS sequence"/>
</dbReference>
<organism evidence="1 2">
    <name type="scientific">Zizania palustris</name>
    <name type="common">Northern wild rice</name>
    <dbReference type="NCBI Taxonomy" id="103762"/>
    <lineage>
        <taxon>Eukaryota</taxon>
        <taxon>Viridiplantae</taxon>
        <taxon>Streptophyta</taxon>
        <taxon>Embryophyta</taxon>
        <taxon>Tracheophyta</taxon>
        <taxon>Spermatophyta</taxon>
        <taxon>Magnoliopsida</taxon>
        <taxon>Liliopsida</taxon>
        <taxon>Poales</taxon>
        <taxon>Poaceae</taxon>
        <taxon>BOP clade</taxon>
        <taxon>Oryzoideae</taxon>
        <taxon>Oryzeae</taxon>
        <taxon>Zizaniinae</taxon>
        <taxon>Zizania</taxon>
    </lineage>
</organism>
<dbReference type="AlphaFoldDB" id="A0A8J5SCS4"/>
<name>A0A8J5SCS4_ZIZPA</name>
<protein>
    <submittedName>
        <fullName evidence="1">Uncharacterized protein</fullName>
    </submittedName>
</protein>
<evidence type="ECO:0000313" key="1">
    <source>
        <dbReference type="EMBL" id="KAG8055011.1"/>
    </source>
</evidence>
<dbReference type="EMBL" id="JAAALK010000288">
    <property type="protein sequence ID" value="KAG8055011.1"/>
    <property type="molecule type" value="Genomic_DNA"/>
</dbReference>
<reference evidence="1" key="2">
    <citation type="submission" date="2021-02" db="EMBL/GenBank/DDBJ databases">
        <authorList>
            <person name="Kimball J.A."/>
            <person name="Haas M.W."/>
            <person name="Macchietto M."/>
            <person name="Kono T."/>
            <person name="Duquette J."/>
            <person name="Shao M."/>
        </authorList>
    </citation>
    <scope>NUCLEOTIDE SEQUENCE</scope>
    <source>
        <tissue evidence="1">Fresh leaf tissue</tissue>
    </source>
</reference>
<proteinExistence type="predicted"/>
<comment type="caution">
    <text evidence="1">The sequence shown here is derived from an EMBL/GenBank/DDBJ whole genome shotgun (WGS) entry which is preliminary data.</text>
</comment>
<reference evidence="1" key="1">
    <citation type="journal article" date="2021" name="bioRxiv">
        <title>Whole Genome Assembly and Annotation of Northern Wild Rice, Zizania palustris L., Supports a Whole Genome Duplication in the Zizania Genus.</title>
        <authorList>
            <person name="Haas M."/>
            <person name="Kono T."/>
            <person name="Macchietto M."/>
            <person name="Millas R."/>
            <person name="McGilp L."/>
            <person name="Shao M."/>
            <person name="Duquette J."/>
            <person name="Hirsch C.N."/>
            <person name="Kimball J."/>
        </authorList>
    </citation>
    <scope>NUCLEOTIDE SEQUENCE</scope>
    <source>
        <tissue evidence="1">Fresh leaf tissue</tissue>
    </source>
</reference>